<protein>
    <recommendedName>
        <fullName evidence="7">Fibronectin type-III domain-containing protein</fullName>
    </recommendedName>
</protein>
<dbReference type="Proteomes" id="UP001221898">
    <property type="component" value="Unassembled WGS sequence"/>
</dbReference>
<feature type="domain" description="Fibronectin type-III" evidence="7">
    <location>
        <begin position="12"/>
        <end position="103"/>
    </location>
</feature>
<reference evidence="8" key="1">
    <citation type="journal article" date="2023" name="Science">
        <title>Genome structures resolve the early diversification of teleost fishes.</title>
        <authorList>
            <person name="Parey E."/>
            <person name="Louis A."/>
            <person name="Montfort J."/>
            <person name="Bouchez O."/>
            <person name="Roques C."/>
            <person name="Iampietro C."/>
            <person name="Lluch J."/>
            <person name="Castinel A."/>
            <person name="Donnadieu C."/>
            <person name="Desvignes T."/>
            <person name="Floi Bucao C."/>
            <person name="Jouanno E."/>
            <person name="Wen M."/>
            <person name="Mejri S."/>
            <person name="Dirks R."/>
            <person name="Jansen H."/>
            <person name="Henkel C."/>
            <person name="Chen W.J."/>
            <person name="Zahm M."/>
            <person name="Cabau C."/>
            <person name="Klopp C."/>
            <person name="Thompson A.W."/>
            <person name="Robinson-Rechavi M."/>
            <person name="Braasch I."/>
            <person name="Lecointre G."/>
            <person name="Bobe J."/>
            <person name="Postlethwait J.H."/>
            <person name="Berthelot C."/>
            <person name="Roest Crollius H."/>
            <person name="Guiguen Y."/>
        </authorList>
    </citation>
    <scope>NUCLEOTIDE SEQUENCE</scope>
    <source>
        <strain evidence="8">NC1722</strain>
    </source>
</reference>
<feature type="compositionally biased region" description="Basic and acidic residues" evidence="6">
    <location>
        <begin position="462"/>
        <end position="474"/>
    </location>
</feature>
<dbReference type="InterPro" id="IPR050991">
    <property type="entry name" value="ECM_Regulatory_Proteins"/>
</dbReference>
<dbReference type="SUPFAM" id="SSF49265">
    <property type="entry name" value="Fibronectin type III"/>
    <property type="match status" value="2"/>
</dbReference>
<dbReference type="Gene3D" id="2.60.40.10">
    <property type="entry name" value="Immunoglobulins"/>
    <property type="match status" value="2"/>
</dbReference>
<dbReference type="FunFam" id="2.60.40.10:FF:000638">
    <property type="entry name" value="von Willebrand factor A domain-containing 1"/>
    <property type="match status" value="1"/>
</dbReference>
<name>A0AAD7RDJ6_9TELE</name>
<feature type="domain" description="Fibronectin type-III" evidence="7">
    <location>
        <begin position="104"/>
        <end position="191"/>
    </location>
</feature>
<keyword evidence="4" id="KW-0677">Repeat</keyword>
<keyword evidence="3" id="KW-0732">Signal</keyword>
<dbReference type="Pfam" id="PF00041">
    <property type="entry name" value="fn3"/>
    <property type="match status" value="2"/>
</dbReference>
<dbReference type="EMBL" id="JAINUG010000327">
    <property type="protein sequence ID" value="KAJ8378197.1"/>
    <property type="molecule type" value="Genomic_DNA"/>
</dbReference>
<dbReference type="CDD" id="cd00063">
    <property type="entry name" value="FN3"/>
    <property type="match status" value="2"/>
</dbReference>
<feature type="compositionally biased region" description="Gly residues" evidence="6">
    <location>
        <begin position="485"/>
        <end position="494"/>
    </location>
</feature>
<evidence type="ECO:0000256" key="4">
    <source>
        <dbReference type="ARBA" id="ARBA00022737"/>
    </source>
</evidence>
<evidence type="ECO:0000256" key="3">
    <source>
        <dbReference type="ARBA" id="ARBA00022729"/>
    </source>
</evidence>
<comment type="caution">
    <text evidence="8">The sequence shown here is derived from an EMBL/GenBank/DDBJ whole genome shotgun (WGS) entry which is preliminary data.</text>
</comment>
<dbReference type="PANTHER" id="PTHR46708">
    <property type="entry name" value="TENASCIN"/>
    <property type="match status" value="1"/>
</dbReference>
<dbReference type="InterPro" id="IPR013783">
    <property type="entry name" value="Ig-like_fold"/>
</dbReference>
<dbReference type="Pfam" id="PF01391">
    <property type="entry name" value="Collagen"/>
    <property type="match status" value="1"/>
</dbReference>
<accession>A0AAD7RDJ6</accession>
<dbReference type="InterPro" id="IPR013320">
    <property type="entry name" value="ConA-like_dom_sf"/>
</dbReference>
<keyword evidence="9" id="KW-1185">Reference proteome</keyword>
<dbReference type="FunFam" id="2.60.120.200:FF:000008">
    <property type="entry name" value="Collagen type XII alpha 1 chain"/>
    <property type="match status" value="1"/>
</dbReference>
<sequence>MAIRYSTSSGGGPTGVTISEETAVSLLVSWLPPNAHVLQYHVSYTSLNTEAQEHTVLVPGNERRVRLQPLLPDTRYSILVTAEYRSREGGSASAQGKTTSLRVSSVSVVRSDHSSLCVSWRTLSAVTGYRIVIQSFRDKQTKQKVVDASSNSYCFSDLQPETVYRISVHSRLDTAEGAAVTILHSTASAPAQTPLHPRLRLTHNEVCPDVTIRNRVVKGFDMMEAFGLTQAAHSSVEGVAAEPFVFNIIPSYVLYRDVQLTQSTHFIHPAGVSQEHTISLVFRVLQDTPREPFALWQLTDNDFQPKMGVVLDPVRKSLLYFSLDYREEVQELTFDQPQVQKLFYGSFHKVHLSVSQVSVSLSVDCQRVAERPARPLGSLPTDGFEMLGKLVKTRGPHSGSAPFQLQSFEIVCNNTWASEDTCCDIPAQRDEDSCPASAHACTCTSDVPGAQGPTGPPGKPGPRGEKGERGEQGQKGEMGPSGNMGPDGGLGPLGSRGPRGMTVQGRIGPPGSRGDKGDVGKPGNQGLPGPPGSKGREGNPGPKGTERCGGKHRLPGNNWTQGVPGHAWATGPRGGQRATGTSGADRSFREQGGEGGEGGAAVSRLHLPARHPGL</sequence>
<feature type="region of interest" description="Disordered" evidence="6">
    <location>
        <begin position="446"/>
        <end position="614"/>
    </location>
</feature>
<dbReference type="SUPFAM" id="SSF49899">
    <property type="entry name" value="Concanavalin A-like lectins/glucanases"/>
    <property type="match status" value="1"/>
</dbReference>
<dbReference type="InterPro" id="IPR048287">
    <property type="entry name" value="TSPN-like_N"/>
</dbReference>
<evidence type="ECO:0000313" key="8">
    <source>
        <dbReference type="EMBL" id="KAJ8378197.1"/>
    </source>
</evidence>
<evidence type="ECO:0000256" key="1">
    <source>
        <dbReference type="ARBA" id="ARBA00004239"/>
    </source>
</evidence>
<organism evidence="8 9">
    <name type="scientific">Aldrovandia affinis</name>
    <dbReference type="NCBI Taxonomy" id="143900"/>
    <lineage>
        <taxon>Eukaryota</taxon>
        <taxon>Metazoa</taxon>
        <taxon>Chordata</taxon>
        <taxon>Craniata</taxon>
        <taxon>Vertebrata</taxon>
        <taxon>Euteleostomi</taxon>
        <taxon>Actinopterygii</taxon>
        <taxon>Neopterygii</taxon>
        <taxon>Teleostei</taxon>
        <taxon>Notacanthiformes</taxon>
        <taxon>Halosauridae</taxon>
        <taxon>Aldrovandia</taxon>
    </lineage>
</organism>
<evidence type="ECO:0000259" key="7">
    <source>
        <dbReference type="PROSITE" id="PS50853"/>
    </source>
</evidence>
<keyword evidence="5" id="KW-0325">Glycoprotein</keyword>
<dbReference type="InterPro" id="IPR003961">
    <property type="entry name" value="FN3_dom"/>
</dbReference>
<dbReference type="Gene3D" id="2.60.120.200">
    <property type="match status" value="1"/>
</dbReference>
<gene>
    <name evidence="8" type="ORF">AAFF_G00244850</name>
</gene>
<dbReference type="InterPro" id="IPR008160">
    <property type="entry name" value="Collagen"/>
</dbReference>
<dbReference type="AlphaFoldDB" id="A0AAD7RDJ6"/>
<dbReference type="PANTHER" id="PTHR46708:SF2">
    <property type="entry name" value="FIBRONECTIN TYPE-III DOMAIN-CONTAINING PROTEIN"/>
    <property type="match status" value="1"/>
</dbReference>
<evidence type="ECO:0000313" key="9">
    <source>
        <dbReference type="Proteomes" id="UP001221898"/>
    </source>
</evidence>
<dbReference type="GO" id="GO:0005576">
    <property type="term" value="C:extracellular region"/>
    <property type="evidence" value="ECO:0007669"/>
    <property type="project" value="UniProtKB-SubCell"/>
</dbReference>
<dbReference type="PROSITE" id="PS50853">
    <property type="entry name" value="FN3"/>
    <property type="match status" value="2"/>
</dbReference>
<evidence type="ECO:0000256" key="2">
    <source>
        <dbReference type="ARBA" id="ARBA00022525"/>
    </source>
</evidence>
<dbReference type="SMART" id="SM00060">
    <property type="entry name" value="FN3"/>
    <property type="match status" value="2"/>
</dbReference>
<evidence type="ECO:0000256" key="5">
    <source>
        <dbReference type="ARBA" id="ARBA00023180"/>
    </source>
</evidence>
<keyword evidence="2" id="KW-0964">Secreted</keyword>
<proteinExistence type="predicted"/>
<dbReference type="SMART" id="SM00210">
    <property type="entry name" value="TSPN"/>
    <property type="match status" value="1"/>
</dbReference>
<dbReference type="InterPro" id="IPR036116">
    <property type="entry name" value="FN3_sf"/>
</dbReference>
<comment type="subcellular location">
    <subcellularLocation>
        <location evidence="1">Secreted</location>
        <location evidence="1">Extracellular space</location>
    </subcellularLocation>
</comment>
<evidence type="ECO:0000256" key="6">
    <source>
        <dbReference type="SAM" id="MobiDB-lite"/>
    </source>
</evidence>